<evidence type="ECO:0000313" key="5">
    <source>
        <dbReference type="Proteomes" id="UP000189738"/>
    </source>
</evidence>
<dbReference type="Proteomes" id="UP000189738">
    <property type="component" value="Chromosome"/>
</dbReference>
<proteinExistence type="predicted"/>
<sequence length="263" mass="30378">MKLSVITINYNNTEGLLKTIQSVVKQESKDFEYIIIDGGSNDGSKSVILRYENDISYWVSEKDNGIYDAMNKGILVAKGDYLLFINSGDELYDNTSISKLLNKIDEGGDIIYSDLEIIDDKTSVIGHYPKILKFSYFTENTLAHPGCLIRRELFGTIGFYDTKLKICSDWKWFLLAIFKYNVKAVHSGITAAKFYLDGISSDENNKEIIKKERSITLDHEFSYFMNDYSEFTKYRDIVMNMKRSRLIKLLQKLRLINYLDDGK</sequence>
<dbReference type="PANTHER" id="PTHR22916:SF67">
    <property type="entry name" value="COLANIC ACID BIOSYNTHESIS GLYCOSYL TRANSFERASE WCAE-RELATED"/>
    <property type="match status" value="1"/>
</dbReference>
<keyword evidence="4" id="KW-0808">Transferase</keyword>
<evidence type="ECO:0000313" key="4">
    <source>
        <dbReference type="EMBL" id="STC99400.1"/>
    </source>
</evidence>
<dbReference type="RefSeq" id="WP_078411670.1">
    <property type="nucleotide sequence ID" value="NZ_BQKS01000010.1"/>
</dbReference>
<protein>
    <submittedName>
        <fullName evidence="4">PGL/p-HBAD biosynthesis glycosyltransferase Rv2957/MT3031</fullName>
        <ecNumber evidence="4">2.4.1.-</ecNumber>
    </submittedName>
</protein>
<evidence type="ECO:0000259" key="1">
    <source>
        <dbReference type="Pfam" id="PF00535"/>
    </source>
</evidence>
<dbReference type="EMBL" id="CP014339">
    <property type="protein sequence ID" value="AQX49344.1"/>
    <property type="molecule type" value="Genomic_DNA"/>
</dbReference>
<dbReference type="GO" id="GO:0016758">
    <property type="term" value="F:hexosyltransferase activity"/>
    <property type="evidence" value="ECO:0007669"/>
    <property type="project" value="UniProtKB-ARBA"/>
</dbReference>
<reference evidence="3" key="2">
    <citation type="submission" date="2016-06" db="EMBL/GenBank/DDBJ databases">
        <authorList>
            <person name="Nicholson A.C."/>
        </authorList>
    </citation>
    <scope>NUCLEOTIDE SEQUENCE [LARGE SCALE GENOMIC DNA]</scope>
    <source>
        <strain evidence="3">E6809</strain>
    </source>
</reference>
<dbReference type="InterPro" id="IPR001173">
    <property type="entry name" value="Glyco_trans_2-like"/>
</dbReference>
<dbReference type="EMBL" id="MAHS01000010">
    <property type="protein sequence ID" value="OPB49079.1"/>
    <property type="molecule type" value="Genomic_DNA"/>
</dbReference>
<dbReference type="EC" id="2.4.1.-" evidence="4"/>
<dbReference type="AlphaFoldDB" id="A0A1T3D6W4"/>
<name>A0A1T3D6W4_9FLAO</name>
<dbReference type="Proteomes" id="UP000254876">
    <property type="component" value="Unassembled WGS sequence"/>
</dbReference>
<dbReference type="EMBL" id="UFYD01000001">
    <property type="protein sequence ID" value="STC99400.1"/>
    <property type="molecule type" value="Genomic_DNA"/>
</dbReference>
<dbReference type="PANTHER" id="PTHR22916">
    <property type="entry name" value="GLYCOSYLTRANSFERASE"/>
    <property type="match status" value="1"/>
</dbReference>
<reference evidence="4 6" key="3">
    <citation type="submission" date="2018-06" db="EMBL/GenBank/DDBJ databases">
        <authorList>
            <consortium name="Pathogen Informatics"/>
            <person name="Doyle S."/>
        </authorList>
    </citation>
    <scope>NUCLEOTIDE SEQUENCE [LARGE SCALE GENOMIC DNA]</scope>
    <source>
        <strain evidence="4 6">NCTC10588</strain>
    </source>
</reference>
<reference evidence="2 5" key="1">
    <citation type="submission" date="2016-02" db="EMBL/GenBank/DDBJ databases">
        <authorList>
            <person name="Nicholson A.C."/>
            <person name="Humrighouse B.W."/>
            <person name="Loparev V."/>
            <person name="Emery B."/>
            <person name="Graziano J."/>
            <person name="McQuiston J.R."/>
        </authorList>
    </citation>
    <scope>NUCLEOTIDE SEQUENCE [LARGE SCALE GENOMIC DNA]</scope>
    <source>
        <strain evidence="2 5">E6809</strain>
    </source>
</reference>
<evidence type="ECO:0000313" key="2">
    <source>
        <dbReference type="EMBL" id="AQX49344.1"/>
    </source>
</evidence>
<dbReference type="Pfam" id="PF00535">
    <property type="entry name" value="Glycos_transf_2"/>
    <property type="match status" value="1"/>
</dbReference>
<organism evidence="4 6">
    <name type="scientific">Elizabethkingia anophelis</name>
    <dbReference type="NCBI Taxonomy" id="1117645"/>
    <lineage>
        <taxon>Bacteria</taxon>
        <taxon>Pseudomonadati</taxon>
        <taxon>Bacteroidota</taxon>
        <taxon>Flavobacteriia</taxon>
        <taxon>Flavobacteriales</taxon>
        <taxon>Weeksellaceae</taxon>
        <taxon>Elizabethkingia</taxon>
    </lineage>
</organism>
<dbReference type="SUPFAM" id="SSF53448">
    <property type="entry name" value="Nucleotide-diphospho-sugar transferases"/>
    <property type="match status" value="1"/>
</dbReference>
<feature type="domain" description="Glycosyltransferase 2-like" evidence="1">
    <location>
        <begin position="4"/>
        <end position="135"/>
    </location>
</feature>
<gene>
    <name evidence="2" type="ORF">AYC66_00995</name>
    <name evidence="3" type="ORF">BAY09_03325</name>
    <name evidence="4" type="ORF">NCTC10588_01296</name>
</gene>
<accession>A0A1T3D6W4</accession>
<keyword evidence="4" id="KW-0328">Glycosyltransferase</keyword>
<dbReference type="CDD" id="cd06433">
    <property type="entry name" value="GT_2_WfgS_like"/>
    <property type="match status" value="1"/>
</dbReference>
<evidence type="ECO:0000313" key="6">
    <source>
        <dbReference type="Proteomes" id="UP000254876"/>
    </source>
</evidence>
<dbReference type="Gene3D" id="3.90.550.10">
    <property type="entry name" value="Spore Coat Polysaccharide Biosynthesis Protein SpsA, Chain A"/>
    <property type="match status" value="1"/>
</dbReference>
<evidence type="ECO:0000313" key="3">
    <source>
        <dbReference type="EMBL" id="OPB49079.1"/>
    </source>
</evidence>
<dbReference type="InterPro" id="IPR029044">
    <property type="entry name" value="Nucleotide-diphossugar_trans"/>
</dbReference>